<sequence length="70" mass="8340">MHEDFPNKKRKRSRWNQDAMEQKTVIPGMPTVIPPGLTREQERAYIGKYTALLNELCIHMHTNFWERDIA</sequence>
<accession>A0A452GNE2</accession>
<dbReference type="AlphaFoldDB" id="A0A452GNE2"/>
<keyword evidence="3" id="KW-1185">Reference proteome</keyword>
<evidence type="ECO:0000313" key="3">
    <source>
        <dbReference type="Proteomes" id="UP000291020"/>
    </source>
</evidence>
<protein>
    <recommendedName>
        <fullName evidence="4">Splicing factor 1</fullName>
    </recommendedName>
</protein>
<reference evidence="2" key="3">
    <citation type="submission" date="2025-09" db="UniProtKB">
        <authorList>
            <consortium name="Ensembl"/>
        </authorList>
    </citation>
    <scope>IDENTIFICATION</scope>
</reference>
<evidence type="ECO:0000313" key="2">
    <source>
        <dbReference type="Ensembl" id="ENSGAGP00000003378.1"/>
    </source>
</evidence>
<reference evidence="3" key="1">
    <citation type="journal article" date="2017" name="PLoS ONE">
        <title>The Agassiz's desert tortoise genome provides a resource for the conservation of a threatened species.</title>
        <authorList>
            <person name="Tollis M."/>
            <person name="DeNardo D.F."/>
            <person name="Cornelius J.A."/>
            <person name="Dolby G.A."/>
            <person name="Edwards T."/>
            <person name="Henen B.T."/>
            <person name="Karl A.E."/>
            <person name="Murphy R.W."/>
            <person name="Kusumi K."/>
        </authorList>
    </citation>
    <scope>NUCLEOTIDE SEQUENCE [LARGE SCALE GENOMIC DNA]</scope>
</reference>
<organism evidence="2 3">
    <name type="scientific">Gopherus agassizii</name>
    <name type="common">Agassiz's desert tortoise</name>
    <dbReference type="NCBI Taxonomy" id="38772"/>
    <lineage>
        <taxon>Eukaryota</taxon>
        <taxon>Metazoa</taxon>
        <taxon>Chordata</taxon>
        <taxon>Craniata</taxon>
        <taxon>Vertebrata</taxon>
        <taxon>Euteleostomi</taxon>
        <taxon>Archelosauria</taxon>
        <taxon>Testudinata</taxon>
        <taxon>Testudines</taxon>
        <taxon>Cryptodira</taxon>
        <taxon>Durocryptodira</taxon>
        <taxon>Testudinoidea</taxon>
        <taxon>Testudinidae</taxon>
        <taxon>Gopherus</taxon>
    </lineage>
</organism>
<proteinExistence type="predicted"/>
<dbReference type="Ensembl" id="ENSGAGT00000003893.1">
    <property type="protein sequence ID" value="ENSGAGP00000003378.1"/>
    <property type="gene ID" value="ENSGAGG00000002731.1"/>
</dbReference>
<reference evidence="2" key="2">
    <citation type="submission" date="2025-08" db="UniProtKB">
        <authorList>
            <consortium name="Ensembl"/>
        </authorList>
    </citation>
    <scope>IDENTIFICATION</scope>
</reference>
<evidence type="ECO:0008006" key="4">
    <source>
        <dbReference type="Google" id="ProtNLM"/>
    </source>
</evidence>
<evidence type="ECO:0000256" key="1">
    <source>
        <dbReference type="SAM" id="MobiDB-lite"/>
    </source>
</evidence>
<name>A0A452GNE2_9SAUR</name>
<dbReference type="STRING" id="38772.ENSGAGP00000003378"/>
<feature type="region of interest" description="Disordered" evidence="1">
    <location>
        <begin position="1"/>
        <end position="34"/>
    </location>
</feature>
<dbReference type="Proteomes" id="UP000291020">
    <property type="component" value="Unassembled WGS sequence"/>
</dbReference>